<name>A0A401QC69_SCYTO</name>
<dbReference type="GO" id="GO:0031410">
    <property type="term" value="C:cytoplasmic vesicle"/>
    <property type="evidence" value="ECO:0007669"/>
    <property type="project" value="TreeGrafter"/>
</dbReference>
<comment type="caution">
    <text evidence="2">The sequence shown here is derived from an EMBL/GenBank/DDBJ whole genome shotgun (WGS) entry which is preliminary data.</text>
</comment>
<feature type="chain" id="PRO_5019194921" evidence="1">
    <location>
        <begin position="22"/>
        <end position="80"/>
    </location>
</feature>
<protein>
    <submittedName>
        <fullName evidence="2">Uncharacterized protein</fullName>
    </submittedName>
</protein>
<evidence type="ECO:0000256" key="1">
    <source>
        <dbReference type="SAM" id="SignalP"/>
    </source>
</evidence>
<keyword evidence="3" id="KW-1185">Reference proteome</keyword>
<keyword evidence="1" id="KW-0732">Signal</keyword>
<dbReference type="PANTHER" id="PTHR17597:SF0">
    <property type="entry name" value="MEMBRANE PROTEIN MLC1"/>
    <property type="match status" value="1"/>
</dbReference>
<dbReference type="GO" id="GO:0047484">
    <property type="term" value="P:regulation of response to osmotic stress"/>
    <property type="evidence" value="ECO:0007669"/>
    <property type="project" value="TreeGrafter"/>
</dbReference>
<reference evidence="2 3" key="1">
    <citation type="journal article" date="2018" name="Nat. Ecol. Evol.">
        <title>Shark genomes provide insights into elasmobranch evolution and the origin of vertebrates.</title>
        <authorList>
            <person name="Hara Y"/>
            <person name="Yamaguchi K"/>
            <person name="Onimaru K"/>
            <person name="Kadota M"/>
            <person name="Koyanagi M"/>
            <person name="Keeley SD"/>
            <person name="Tatsumi K"/>
            <person name="Tanaka K"/>
            <person name="Motone F"/>
            <person name="Kageyama Y"/>
            <person name="Nozu R"/>
            <person name="Adachi N"/>
            <person name="Nishimura O"/>
            <person name="Nakagawa R"/>
            <person name="Tanegashima C"/>
            <person name="Kiyatake I"/>
            <person name="Matsumoto R"/>
            <person name="Murakumo K"/>
            <person name="Nishida K"/>
            <person name="Terakita A"/>
            <person name="Kuratani S"/>
            <person name="Sato K"/>
            <person name="Hyodo S Kuraku.S."/>
        </authorList>
    </citation>
    <scope>NUCLEOTIDE SEQUENCE [LARGE SCALE GENOMIC DNA]</scope>
</reference>
<organism evidence="2 3">
    <name type="scientific">Scyliorhinus torazame</name>
    <name type="common">Cloudy catshark</name>
    <name type="synonym">Catulus torazame</name>
    <dbReference type="NCBI Taxonomy" id="75743"/>
    <lineage>
        <taxon>Eukaryota</taxon>
        <taxon>Metazoa</taxon>
        <taxon>Chordata</taxon>
        <taxon>Craniata</taxon>
        <taxon>Vertebrata</taxon>
        <taxon>Chondrichthyes</taxon>
        <taxon>Elasmobranchii</taxon>
        <taxon>Galeomorphii</taxon>
        <taxon>Galeoidea</taxon>
        <taxon>Carcharhiniformes</taxon>
        <taxon>Scyliorhinidae</taxon>
        <taxon>Scyliorhinus</taxon>
    </lineage>
</organism>
<feature type="non-terminal residue" evidence="2">
    <location>
        <position position="1"/>
    </location>
</feature>
<sequence>QSYDILVFVLMLLLLVQSSLSLATVIHCMSYKLQIKYYDSTWNMSDFQKENCKTIEIPKAPAKDFDKDKAWKAVMVQMVQ</sequence>
<dbReference type="GO" id="GO:0005886">
    <property type="term" value="C:plasma membrane"/>
    <property type="evidence" value="ECO:0007669"/>
    <property type="project" value="TreeGrafter"/>
</dbReference>
<proteinExistence type="predicted"/>
<dbReference type="GO" id="GO:0005783">
    <property type="term" value="C:endoplasmic reticulum"/>
    <property type="evidence" value="ECO:0007669"/>
    <property type="project" value="TreeGrafter"/>
</dbReference>
<evidence type="ECO:0000313" key="2">
    <source>
        <dbReference type="EMBL" id="GCB82907.1"/>
    </source>
</evidence>
<gene>
    <name evidence="2" type="ORF">scyTo_0024025</name>
</gene>
<dbReference type="EMBL" id="BFAA01037811">
    <property type="protein sequence ID" value="GCB82907.1"/>
    <property type="molecule type" value="Genomic_DNA"/>
</dbReference>
<dbReference type="Proteomes" id="UP000288216">
    <property type="component" value="Unassembled WGS sequence"/>
</dbReference>
<dbReference type="InterPro" id="IPR033280">
    <property type="entry name" value="Membrane_MLC1"/>
</dbReference>
<feature type="signal peptide" evidence="1">
    <location>
        <begin position="1"/>
        <end position="21"/>
    </location>
</feature>
<accession>A0A401QC69</accession>
<evidence type="ECO:0000313" key="3">
    <source>
        <dbReference type="Proteomes" id="UP000288216"/>
    </source>
</evidence>
<dbReference type="OMA" id="FRIYPTI"/>
<dbReference type="AlphaFoldDB" id="A0A401QC69"/>
<dbReference type="PANTHER" id="PTHR17597">
    <property type="entry name" value="MEMBRANE PROTEIN MLC1"/>
    <property type="match status" value="1"/>
</dbReference>